<dbReference type="NCBIfam" id="TIGR02532">
    <property type="entry name" value="IV_pilin_GFxxxE"/>
    <property type="match status" value="1"/>
</dbReference>
<evidence type="ECO:0000313" key="2">
    <source>
        <dbReference type="Proteomes" id="UP001304300"/>
    </source>
</evidence>
<evidence type="ECO:0000313" key="1">
    <source>
        <dbReference type="EMBL" id="WOO43385.1"/>
    </source>
</evidence>
<dbReference type="PANTHER" id="PTHR30093">
    <property type="entry name" value="GENERAL SECRETION PATHWAY PROTEIN G"/>
    <property type="match status" value="1"/>
</dbReference>
<dbReference type="Pfam" id="PF07963">
    <property type="entry name" value="N_methyl"/>
    <property type="match status" value="1"/>
</dbReference>
<dbReference type="RefSeq" id="WP_317835935.1">
    <property type="nucleotide sequence ID" value="NZ_CP136920.1"/>
</dbReference>
<dbReference type="SUPFAM" id="SSF54523">
    <property type="entry name" value="Pili subunits"/>
    <property type="match status" value="1"/>
</dbReference>
<dbReference type="Proteomes" id="UP001304300">
    <property type="component" value="Chromosome"/>
</dbReference>
<reference evidence="1 2" key="1">
    <citation type="submission" date="2023-10" db="EMBL/GenBank/DDBJ databases">
        <title>Rubellicoccus peritrichatus gen. nov., sp. nov., isolated from an algae of coral reef tank.</title>
        <authorList>
            <person name="Luo J."/>
        </authorList>
    </citation>
    <scope>NUCLEOTIDE SEQUENCE [LARGE SCALE GENOMIC DNA]</scope>
    <source>
        <strain evidence="1 2">CR14</strain>
    </source>
</reference>
<protein>
    <submittedName>
        <fullName evidence="1">Type II secretion system protein</fullName>
    </submittedName>
</protein>
<gene>
    <name evidence="1" type="ORF">RZN69_09820</name>
</gene>
<sequence>MMKSYKEMKRQEGFTLIELLTVVAIIGILAGILIPVVSSASDSALKAKARVQFTQYATALQQYHSEYGYWPDVGGLRATNGDGTADLSTDSRNFIEALTGRNPSTGNKSTAFNRKAIPFMSFSENEFEEGSDTQLADPFGNTAIQIVVDADGDGQLTGLPNVDGIGSTIKGKVAVYSEANGNTDYEDIYTWN</sequence>
<organism evidence="1 2">
    <name type="scientific">Rubellicoccus peritrichatus</name>
    <dbReference type="NCBI Taxonomy" id="3080537"/>
    <lineage>
        <taxon>Bacteria</taxon>
        <taxon>Pseudomonadati</taxon>
        <taxon>Verrucomicrobiota</taxon>
        <taxon>Opitutia</taxon>
        <taxon>Puniceicoccales</taxon>
        <taxon>Cerasicoccaceae</taxon>
        <taxon>Rubellicoccus</taxon>
    </lineage>
</organism>
<name>A0AAQ3LCW7_9BACT</name>
<dbReference type="Gene3D" id="3.30.700.10">
    <property type="entry name" value="Glycoprotein, Type 4 Pilin"/>
    <property type="match status" value="1"/>
</dbReference>
<dbReference type="InterPro" id="IPR012902">
    <property type="entry name" value="N_methyl_site"/>
</dbReference>
<accession>A0AAQ3LCW7</accession>
<dbReference type="AlphaFoldDB" id="A0AAQ3LCW7"/>
<dbReference type="KEGG" id="puo:RZN69_09820"/>
<keyword evidence="2" id="KW-1185">Reference proteome</keyword>
<dbReference type="EMBL" id="CP136920">
    <property type="protein sequence ID" value="WOO43385.1"/>
    <property type="molecule type" value="Genomic_DNA"/>
</dbReference>
<dbReference type="InterPro" id="IPR045584">
    <property type="entry name" value="Pilin-like"/>
</dbReference>
<dbReference type="PROSITE" id="PS00409">
    <property type="entry name" value="PROKAR_NTER_METHYL"/>
    <property type="match status" value="1"/>
</dbReference>
<proteinExistence type="predicted"/>